<evidence type="ECO:0000256" key="3">
    <source>
        <dbReference type="ARBA" id="ARBA00012830"/>
    </source>
</evidence>
<dbReference type="AlphaFoldDB" id="A0A5B8RCJ3"/>
<protein>
    <recommendedName>
        <fullName evidence="3">thiamine phosphate synthase</fullName>
        <ecNumber evidence="3">2.5.1.3</ecNumber>
    </recommendedName>
</protein>
<keyword evidence="7" id="KW-0784">Thiamine biosynthesis</keyword>
<dbReference type="SUPFAM" id="SSF51391">
    <property type="entry name" value="Thiamin phosphate synthase"/>
    <property type="match status" value="1"/>
</dbReference>
<dbReference type="EMBL" id="MN079138">
    <property type="protein sequence ID" value="QEA06361.1"/>
    <property type="molecule type" value="Genomic_DNA"/>
</dbReference>
<evidence type="ECO:0000256" key="1">
    <source>
        <dbReference type="ARBA" id="ARBA00001946"/>
    </source>
</evidence>
<organism evidence="12">
    <name type="scientific">uncultured organism</name>
    <dbReference type="NCBI Taxonomy" id="155900"/>
    <lineage>
        <taxon>unclassified sequences</taxon>
        <taxon>environmental samples</taxon>
    </lineage>
</organism>
<dbReference type="CDD" id="cd00564">
    <property type="entry name" value="TMP_TenI"/>
    <property type="match status" value="1"/>
</dbReference>
<comment type="catalytic activity">
    <reaction evidence="10">
        <text>2-[(2R,5Z)-2-carboxy-4-methylthiazol-5(2H)-ylidene]ethyl phosphate + 4-amino-2-methyl-5-(diphosphooxymethyl)pyrimidine + 2 H(+) = thiamine phosphate + CO2 + diphosphate</text>
        <dbReference type="Rhea" id="RHEA:47844"/>
        <dbReference type="ChEBI" id="CHEBI:15378"/>
        <dbReference type="ChEBI" id="CHEBI:16526"/>
        <dbReference type="ChEBI" id="CHEBI:33019"/>
        <dbReference type="ChEBI" id="CHEBI:37575"/>
        <dbReference type="ChEBI" id="CHEBI:57841"/>
        <dbReference type="ChEBI" id="CHEBI:62899"/>
        <dbReference type="EC" id="2.5.1.3"/>
    </reaction>
</comment>
<gene>
    <name evidence="12" type="primary">thiE_2</name>
    <name evidence="12" type="ORF">KBTEX_02693</name>
</gene>
<evidence type="ECO:0000256" key="2">
    <source>
        <dbReference type="ARBA" id="ARBA00005165"/>
    </source>
</evidence>
<dbReference type="InterPro" id="IPR013785">
    <property type="entry name" value="Aldolase_TIM"/>
</dbReference>
<name>A0A5B8RCJ3_9ZZZZ</name>
<evidence type="ECO:0000313" key="12">
    <source>
        <dbReference type="EMBL" id="QEA06361.1"/>
    </source>
</evidence>
<evidence type="ECO:0000256" key="7">
    <source>
        <dbReference type="ARBA" id="ARBA00022977"/>
    </source>
</evidence>
<evidence type="ECO:0000256" key="8">
    <source>
        <dbReference type="ARBA" id="ARBA00047334"/>
    </source>
</evidence>
<comment type="catalytic activity">
    <reaction evidence="8">
        <text>4-methyl-5-(2-phosphooxyethyl)-thiazole + 4-amino-2-methyl-5-(diphosphooxymethyl)pyrimidine + H(+) = thiamine phosphate + diphosphate</text>
        <dbReference type="Rhea" id="RHEA:22328"/>
        <dbReference type="ChEBI" id="CHEBI:15378"/>
        <dbReference type="ChEBI" id="CHEBI:33019"/>
        <dbReference type="ChEBI" id="CHEBI:37575"/>
        <dbReference type="ChEBI" id="CHEBI:57841"/>
        <dbReference type="ChEBI" id="CHEBI:58296"/>
        <dbReference type="EC" id="2.5.1.3"/>
    </reaction>
</comment>
<dbReference type="PANTHER" id="PTHR20857">
    <property type="entry name" value="THIAMINE-PHOSPHATE PYROPHOSPHORYLASE"/>
    <property type="match status" value="1"/>
</dbReference>
<evidence type="ECO:0000256" key="4">
    <source>
        <dbReference type="ARBA" id="ARBA00022679"/>
    </source>
</evidence>
<evidence type="ECO:0000256" key="9">
    <source>
        <dbReference type="ARBA" id="ARBA00047851"/>
    </source>
</evidence>
<reference evidence="12" key="1">
    <citation type="submission" date="2019-06" db="EMBL/GenBank/DDBJ databases">
        <authorList>
            <person name="Murdoch R.W."/>
            <person name="Fathepure B."/>
        </authorList>
    </citation>
    <scope>NUCLEOTIDE SEQUENCE</scope>
</reference>
<dbReference type="PANTHER" id="PTHR20857:SF15">
    <property type="entry name" value="THIAMINE-PHOSPHATE SYNTHASE"/>
    <property type="match status" value="1"/>
</dbReference>
<dbReference type="Gene3D" id="3.20.20.70">
    <property type="entry name" value="Aldolase class I"/>
    <property type="match status" value="1"/>
</dbReference>
<dbReference type="HAMAP" id="MF_00097">
    <property type="entry name" value="TMP_synthase"/>
    <property type="match status" value="1"/>
</dbReference>
<proteinExistence type="inferred from homology"/>
<evidence type="ECO:0000259" key="11">
    <source>
        <dbReference type="Pfam" id="PF02581"/>
    </source>
</evidence>
<dbReference type="Pfam" id="PF02581">
    <property type="entry name" value="TMP-TENI"/>
    <property type="match status" value="1"/>
</dbReference>
<evidence type="ECO:0000256" key="10">
    <source>
        <dbReference type="ARBA" id="ARBA00047883"/>
    </source>
</evidence>
<comment type="pathway">
    <text evidence="2">Cofactor biosynthesis; thiamine diphosphate biosynthesis; thiamine phosphate from 4-amino-2-methyl-5-diphosphomethylpyrimidine and 4-methyl-5-(2-phosphoethyl)-thiazole: step 1/1.</text>
</comment>
<dbReference type="GO" id="GO:0004789">
    <property type="term" value="F:thiamine-phosphate diphosphorylase activity"/>
    <property type="evidence" value="ECO:0007669"/>
    <property type="project" value="UniProtKB-EC"/>
</dbReference>
<dbReference type="GO" id="GO:0046872">
    <property type="term" value="F:metal ion binding"/>
    <property type="evidence" value="ECO:0007669"/>
    <property type="project" value="UniProtKB-KW"/>
</dbReference>
<dbReference type="GO" id="GO:0009229">
    <property type="term" value="P:thiamine diphosphate biosynthetic process"/>
    <property type="evidence" value="ECO:0007669"/>
    <property type="project" value="UniProtKB-UniPathway"/>
</dbReference>
<dbReference type="NCBIfam" id="TIGR00693">
    <property type="entry name" value="thiE"/>
    <property type="match status" value="1"/>
</dbReference>
<keyword evidence="4 12" id="KW-0808">Transferase</keyword>
<feature type="domain" description="Thiamine phosphate synthase/TenI" evidence="11">
    <location>
        <begin position="10"/>
        <end position="191"/>
    </location>
</feature>
<dbReference type="GO" id="GO:0009228">
    <property type="term" value="P:thiamine biosynthetic process"/>
    <property type="evidence" value="ECO:0007669"/>
    <property type="project" value="UniProtKB-KW"/>
</dbReference>
<comment type="cofactor">
    <cofactor evidence="1">
        <name>Mg(2+)</name>
        <dbReference type="ChEBI" id="CHEBI:18420"/>
    </cofactor>
</comment>
<dbReference type="InterPro" id="IPR022998">
    <property type="entry name" value="ThiamineP_synth_TenI"/>
</dbReference>
<dbReference type="UniPathway" id="UPA00060">
    <property type="reaction ID" value="UER00141"/>
</dbReference>
<dbReference type="EC" id="2.5.1.3" evidence="3"/>
<evidence type="ECO:0000256" key="6">
    <source>
        <dbReference type="ARBA" id="ARBA00022842"/>
    </source>
</evidence>
<keyword evidence="5" id="KW-0479">Metal-binding</keyword>
<dbReference type="InterPro" id="IPR034291">
    <property type="entry name" value="TMP_synthase"/>
</dbReference>
<dbReference type="InterPro" id="IPR036206">
    <property type="entry name" value="ThiamineP_synth_sf"/>
</dbReference>
<comment type="catalytic activity">
    <reaction evidence="9">
        <text>2-(2-carboxy-4-methylthiazol-5-yl)ethyl phosphate + 4-amino-2-methyl-5-(diphosphooxymethyl)pyrimidine + 2 H(+) = thiamine phosphate + CO2 + diphosphate</text>
        <dbReference type="Rhea" id="RHEA:47848"/>
        <dbReference type="ChEBI" id="CHEBI:15378"/>
        <dbReference type="ChEBI" id="CHEBI:16526"/>
        <dbReference type="ChEBI" id="CHEBI:33019"/>
        <dbReference type="ChEBI" id="CHEBI:37575"/>
        <dbReference type="ChEBI" id="CHEBI:57841"/>
        <dbReference type="ChEBI" id="CHEBI:62890"/>
        <dbReference type="EC" id="2.5.1.3"/>
    </reaction>
</comment>
<evidence type="ECO:0000256" key="5">
    <source>
        <dbReference type="ARBA" id="ARBA00022723"/>
    </source>
</evidence>
<accession>A0A5B8RCJ3</accession>
<keyword evidence="6" id="KW-0460">Magnesium</keyword>
<sequence length="227" mass="22809">MSPAPLIRGLYVITDAGMQPPERLIESVSAALRGGARVVQYRDKGDDRARRQAEATAVVDVCRAAGALCLINDDVALAADSGADGVHIGREDGGIAEARSRLGPDAVIGVSCYNEFGMAVEAEAAGADYVAFGSVYPSQVKPDAVRAPLSLFAQARRRLSVPVVGIGGIDADNAGEVIAAGADAVAVISAVFAAPDVAAAARRLAASAIAAPWGPAGPDGPPPGGGR</sequence>